<dbReference type="GO" id="GO:0003677">
    <property type="term" value="F:DNA binding"/>
    <property type="evidence" value="ECO:0007669"/>
    <property type="project" value="UniProtKB-KW"/>
</dbReference>
<organism evidence="6 7">
    <name type="scientific">Ruegeria denitrificans</name>
    <dbReference type="NCBI Taxonomy" id="1715692"/>
    <lineage>
        <taxon>Bacteria</taxon>
        <taxon>Pseudomonadati</taxon>
        <taxon>Pseudomonadota</taxon>
        <taxon>Alphaproteobacteria</taxon>
        <taxon>Rhodobacterales</taxon>
        <taxon>Roseobacteraceae</taxon>
        <taxon>Ruegeria</taxon>
    </lineage>
</organism>
<reference evidence="7" key="1">
    <citation type="submission" date="2015-09" db="EMBL/GenBank/DDBJ databases">
        <authorList>
            <person name="Rodrigo-Torres L."/>
            <person name="Arahal D.R."/>
        </authorList>
    </citation>
    <scope>NUCLEOTIDE SEQUENCE [LARGE SCALE GENOMIC DNA]</scope>
    <source>
        <strain evidence="7">CECT 5091</strain>
    </source>
</reference>
<sequence length="298" mass="32683">MTLKIEILRGFVAVARCGNLTDAALVLKRTPSAVSMMMKQLETHLGEPLFETDRKNKLTALGEFVLEQSEQEVQHFDNTVRSIENFADASLGHVRIATVPSVAGTIIPQVFSRKIKDYDKVRIDLRDMDSKSVLHELSRGRIDIGIATLGVNGSSLHSRLLLTDRFGVLFAPDHPLAKESGPIGWKALEHERLVANSLSDGIPGPEAEKLHARSKLSAHNLTSILGMVRAGIGVTILPEMAAISFGPSELVFRPLADEIVKRQIHLLRKAGSALSPAARKLENDIIETVAELTQEHQF</sequence>
<dbReference type="PANTHER" id="PTHR30419:SF8">
    <property type="entry name" value="NITROGEN ASSIMILATION TRANSCRIPTIONAL ACTIVATOR-RELATED"/>
    <property type="match status" value="1"/>
</dbReference>
<comment type="similarity">
    <text evidence="1">Belongs to the LysR transcriptional regulatory family.</text>
</comment>
<evidence type="ECO:0000256" key="3">
    <source>
        <dbReference type="ARBA" id="ARBA00023125"/>
    </source>
</evidence>
<dbReference type="Proteomes" id="UP000051260">
    <property type="component" value="Unassembled WGS sequence"/>
</dbReference>
<dbReference type="RefSeq" id="WP_058283933.1">
    <property type="nucleotide sequence ID" value="NZ_CYUD01000021.1"/>
</dbReference>
<dbReference type="InterPro" id="IPR005119">
    <property type="entry name" value="LysR_subst-bd"/>
</dbReference>
<accession>A0A0P1IK58</accession>
<dbReference type="InterPro" id="IPR036390">
    <property type="entry name" value="WH_DNA-bd_sf"/>
</dbReference>
<feature type="domain" description="HTH lysR-type" evidence="5">
    <location>
        <begin position="1"/>
        <end position="59"/>
    </location>
</feature>
<name>A0A0P1IK58_9RHOB</name>
<dbReference type="InterPro" id="IPR050950">
    <property type="entry name" value="HTH-type_LysR_regulators"/>
</dbReference>
<dbReference type="AlphaFoldDB" id="A0A0P1IK58"/>
<keyword evidence="3" id="KW-0238">DNA-binding</keyword>
<proteinExistence type="inferred from homology"/>
<keyword evidence="4" id="KW-0804">Transcription</keyword>
<gene>
    <name evidence="6" type="primary">cynR_7</name>
    <name evidence="6" type="ORF">RUE5091_04331</name>
</gene>
<evidence type="ECO:0000256" key="4">
    <source>
        <dbReference type="ARBA" id="ARBA00023163"/>
    </source>
</evidence>
<dbReference type="GO" id="GO:0003700">
    <property type="term" value="F:DNA-binding transcription factor activity"/>
    <property type="evidence" value="ECO:0007669"/>
    <property type="project" value="InterPro"/>
</dbReference>
<dbReference type="PANTHER" id="PTHR30419">
    <property type="entry name" value="HTH-TYPE TRANSCRIPTIONAL REGULATOR YBHD"/>
    <property type="match status" value="1"/>
</dbReference>
<evidence type="ECO:0000313" key="7">
    <source>
        <dbReference type="Proteomes" id="UP000051260"/>
    </source>
</evidence>
<dbReference type="Gene3D" id="3.40.190.290">
    <property type="match status" value="1"/>
</dbReference>
<dbReference type="STRING" id="1715692.RUE5091_04331"/>
<evidence type="ECO:0000256" key="2">
    <source>
        <dbReference type="ARBA" id="ARBA00023015"/>
    </source>
</evidence>
<dbReference type="CDD" id="cd08440">
    <property type="entry name" value="PBP2_LTTR_like_4"/>
    <property type="match status" value="1"/>
</dbReference>
<dbReference type="Pfam" id="PF03466">
    <property type="entry name" value="LysR_substrate"/>
    <property type="match status" value="1"/>
</dbReference>
<dbReference type="SUPFAM" id="SSF53850">
    <property type="entry name" value="Periplasmic binding protein-like II"/>
    <property type="match status" value="1"/>
</dbReference>
<keyword evidence="2" id="KW-0805">Transcription regulation</keyword>
<evidence type="ECO:0000313" key="6">
    <source>
        <dbReference type="EMBL" id="CUK19005.1"/>
    </source>
</evidence>
<dbReference type="SUPFAM" id="SSF46785">
    <property type="entry name" value="Winged helix' DNA-binding domain"/>
    <property type="match status" value="1"/>
</dbReference>
<evidence type="ECO:0000259" key="5">
    <source>
        <dbReference type="PROSITE" id="PS50931"/>
    </source>
</evidence>
<dbReference type="OrthoDB" id="3252676at2"/>
<dbReference type="Pfam" id="PF00126">
    <property type="entry name" value="HTH_1"/>
    <property type="match status" value="1"/>
</dbReference>
<keyword evidence="7" id="KW-1185">Reference proteome</keyword>
<evidence type="ECO:0000256" key="1">
    <source>
        <dbReference type="ARBA" id="ARBA00009437"/>
    </source>
</evidence>
<dbReference type="GO" id="GO:0005829">
    <property type="term" value="C:cytosol"/>
    <property type="evidence" value="ECO:0007669"/>
    <property type="project" value="TreeGrafter"/>
</dbReference>
<dbReference type="Gene3D" id="1.10.10.10">
    <property type="entry name" value="Winged helix-like DNA-binding domain superfamily/Winged helix DNA-binding domain"/>
    <property type="match status" value="1"/>
</dbReference>
<protein>
    <submittedName>
        <fullName evidence="6">Cyn operon transcriptional activator</fullName>
    </submittedName>
</protein>
<dbReference type="InterPro" id="IPR000847">
    <property type="entry name" value="LysR_HTH_N"/>
</dbReference>
<dbReference type="EMBL" id="CYUD01000021">
    <property type="protein sequence ID" value="CUK19005.1"/>
    <property type="molecule type" value="Genomic_DNA"/>
</dbReference>
<dbReference type="PROSITE" id="PS50931">
    <property type="entry name" value="HTH_LYSR"/>
    <property type="match status" value="1"/>
</dbReference>
<dbReference type="InterPro" id="IPR036388">
    <property type="entry name" value="WH-like_DNA-bd_sf"/>
</dbReference>